<keyword evidence="2" id="KW-0812">Transmembrane</keyword>
<feature type="transmembrane region" description="Helical" evidence="2">
    <location>
        <begin position="98"/>
        <end position="119"/>
    </location>
</feature>
<protein>
    <recommendedName>
        <fullName evidence="5">DUF3558 domain-containing protein</fullName>
    </recommendedName>
</protein>
<accession>A0ABS6ARW0</accession>
<feature type="compositionally biased region" description="Polar residues" evidence="1">
    <location>
        <begin position="44"/>
        <end position="58"/>
    </location>
</feature>
<reference evidence="3 4" key="1">
    <citation type="submission" date="2021-06" db="EMBL/GenBank/DDBJ databases">
        <title>Actinomycetes sequencing.</title>
        <authorList>
            <person name="Shan Q."/>
        </authorList>
    </citation>
    <scope>NUCLEOTIDE SEQUENCE [LARGE SCALE GENOMIC DNA]</scope>
    <source>
        <strain evidence="3 4">NEAU-G5</strain>
    </source>
</reference>
<keyword evidence="2" id="KW-0472">Membrane</keyword>
<dbReference type="RefSeq" id="WP_215915210.1">
    <property type="nucleotide sequence ID" value="NZ_JAHKNI010000001.1"/>
</dbReference>
<evidence type="ECO:0000313" key="3">
    <source>
        <dbReference type="EMBL" id="MBU3060330.1"/>
    </source>
</evidence>
<evidence type="ECO:0008006" key="5">
    <source>
        <dbReference type="Google" id="ProtNLM"/>
    </source>
</evidence>
<sequence>MTVGNPPQDEPPNDDNQWWSTPASTSPGAPLTGTDPTVLGGNQPYGTSGYTQYPGQTYAQPTPRPQPVAAPPAYAAPQYTAGYAQQPPRPPQRSKAPWIIGGVVGLVAIMGLGVTLVVVSASHKATDSLLGKKNMSGNYAMTNVTNACSLVDLTVLSKWAPNPKSNPQHTERAGDNLMGGSLNCTAGYDGAGKYGSEGSDLDLDAEFQDAYGSPDYNMWKDEDTKTTGSGRDSGVLSGIGEQAYYATETQNYSSFNTLDYTCAALDSNLSVKIKFHIETENPPNATDAGTTCKAQLQKVLTALHK</sequence>
<dbReference type="EMBL" id="JAHKNI010000001">
    <property type="protein sequence ID" value="MBU3060330.1"/>
    <property type="molecule type" value="Genomic_DNA"/>
</dbReference>
<gene>
    <name evidence="3" type="ORF">KO481_02180</name>
</gene>
<comment type="caution">
    <text evidence="3">The sequence shown here is derived from an EMBL/GenBank/DDBJ whole genome shotgun (WGS) entry which is preliminary data.</text>
</comment>
<proteinExistence type="predicted"/>
<keyword evidence="4" id="KW-1185">Reference proteome</keyword>
<feature type="region of interest" description="Disordered" evidence="1">
    <location>
        <begin position="1"/>
        <end position="72"/>
    </location>
</feature>
<organism evidence="3 4">
    <name type="scientific">Nocardia albiluteola</name>
    <dbReference type="NCBI Taxonomy" id="2842303"/>
    <lineage>
        <taxon>Bacteria</taxon>
        <taxon>Bacillati</taxon>
        <taxon>Actinomycetota</taxon>
        <taxon>Actinomycetes</taxon>
        <taxon>Mycobacteriales</taxon>
        <taxon>Nocardiaceae</taxon>
        <taxon>Nocardia</taxon>
    </lineage>
</organism>
<evidence type="ECO:0000313" key="4">
    <source>
        <dbReference type="Proteomes" id="UP000733379"/>
    </source>
</evidence>
<evidence type="ECO:0000256" key="2">
    <source>
        <dbReference type="SAM" id="Phobius"/>
    </source>
</evidence>
<keyword evidence="2" id="KW-1133">Transmembrane helix</keyword>
<feature type="compositionally biased region" description="Polar residues" evidence="1">
    <location>
        <begin position="18"/>
        <end position="27"/>
    </location>
</feature>
<dbReference type="Proteomes" id="UP000733379">
    <property type="component" value="Unassembled WGS sequence"/>
</dbReference>
<evidence type="ECO:0000256" key="1">
    <source>
        <dbReference type="SAM" id="MobiDB-lite"/>
    </source>
</evidence>
<name>A0ABS6ARW0_9NOCA</name>